<evidence type="ECO:0000256" key="12">
    <source>
        <dbReference type="ARBA" id="ARBA00032877"/>
    </source>
</evidence>
<keyword evidence="7" id="KW-0238">DNA-binding</keyword>
<dbReference type="AlphaFoldDB" id="A0A4V3DK51"/>
<dbReference type="SMART" id="SM00493">
    <property type="entry name" value="TOPRIM"/>
    <property type="match status" value="1"/>
</dbReference>
<dbReference type="InterPro" id="IPR023406">
    <property type="entry name" value="Topo_IA_AS"/>
</dbReference>
<gene>
    <name evidence="16" type="ORF">DFR44_10356</name>
</gene>
<dbReference type="InterPro" id="IPR006171">
    <property type="entry name" value="TOPRIM_dom"/>
</dbReference>
<evidence type="ECO:0000256" key="13">
    <source>
        <dbReference type="SAM" id="MobiDB-lite"/>
    </source>
</evidence>
<sequence>MSKTLIIAEKPSVSNDIAKAIGGCTKKDDFHENEDYVIAAAVGHLLELVVPEEYDIKRGKWSFTHLPHIPPHFDLRPIAKSEAKLKTLTKLLKRKDITNVINACDAGREGELIFRYIMQYTKAKQPSQRLWLQSMTPTAIRDGLAHLRSDAQMLNLADAARSRSEADWLVGINGTRAMTAFNSKDGGFFLTTVGRVQTPTLAVVVEREEAIRAFKPRDYWEVHAEFVCAQGVYKGRWFDPKFKKDETDPERRDSRLWSKMAAQTVVMACEGQTGTVTEEAKPSTQIAPALFDLTSLQREANARFGFSAKNTLGLAQALYEKHKVLTYPRTDSKALPEDYIGTVKQTIGMLKEQNNYTRFAQQIEKNGWVKPNKRVFDNSKVSDHFAIIPTLQAPKSLSEPEQKLYDLVVKRFMAVFFPAAEYMVTTRITQVLSHHFKTEGRVMVNAGWQAIYGRDQQKEDDTLVAVAADEKVKTDLIDLIGLATRPPARYSEATLLSAMEGAGKLLDDELREAMSGKGLGTPATRASIIEGLLFEKYLVREGRELIPTAKAFQLLTLLRGLGVEELTSAELTGDWEHKLAQMERGEIKRDAFMRDVQQMTQIIVKRAKEFNADTIPGDYATLKTPCPNCGGEMKENYRRFACTQCEFSMSKTPGGRTFELQEVEDLLATRETPLLQGFRSKMGRPFAAILRIVEDKESPARYKMEFDFGQSSDEEEMPDFSAQTPVGACPKCGGKVYDAGTRYACEHSFGADKKCDFRSGKVILQQEIAREQMEKLLSTGRTDLLTSFKSARTGRMFKAFLVNTNGKIGFEFEAKAPKAEKGTSKLAKAVDEADKPVKKTTTKKTAAKKSS</sequence>
<dbReference type="RefSeq" id="WP_133619093.1">
    <property type="nucleotide sequence ID" value="NZ_SNZE01000003.1"/>
</dbReference>
<dbReference type="InterPro" id="IPR013826">
    <property type="entry name" value="Topo_IA_cen_sub3"/>
</dbReference>
<dbReference type="Gene3D" id="3.40.50.140">
    <property type="match status" value="1"/>
</dbReference>
<evidence type="ECO:0000256" key="1">
    <source>
        <dbReference type="ARBA" id="ARBA00000213"/>
    </source>
</evidence>
<dbReference type="PROSITE" id="PS50880">
    <property type="entry name" value="TOPRIM"/>
    <property type="match status" value="1"/>
</dbReference>
<evidence type="ECO:0000256" key="5">
    <source>
        <dbReference type="ARBA" id="ARBA00022842"/>
    </source>
</evidence>
<dbReference type="InterPro" id="IPR013497">
    <property type="entry name" value="Topo_IA_cen"/>
</dbReference>
<dbReference type="OrthoDB" id="9803554at2"/>
<dbReference type="GO" id="GO:0046872">
    <property type="term" value="F:metal ion binding"/>
    <property type="evidence" value="ECO:0007669"/>
    <property type="project" value="UniProtKB-KW"/>
</dbReference>
<evidence type="ECO:0000256" key="2">
    <source>
        <dbReference type="ARBA" id="ARBA00009446"/>
    </source>
</evidence>
<feature type="compositionally biased region" description="Basic and acidic residues" evidence="13">
    <location>
        <begin position="823"/>
        <end position="837"/>
    </location>
</feature>
<dbReference type="InterPro" id="IPR003601">
    <property type="entry name" value="Topo_IA_2"/>
</dbReference>
<evidence type="ECO:0000256" key="6">
    <source>
        <dbReference type="ARBA" id="ARBA00023029"/>
    </source>
</evidence>
<evidence type="ECO:0000256" key="4">
    <source>
        <dbReference type="ARBA" id="ARBA00022723"/>
    </source>
</evidence>
<keyword evidence="8 16" id="KW-0413">Isomerase</keyword>
<dbReference type="SMART" id="SM00436">
    <property type="entry name" value="TOP1Bc"/>
    <property type="match status" value="1"/>
</dbReference>
<feature type="domain" description="Toprim" evidence="14">
    <location>
        <begin position="3"/>
        <end position="136"/>
    </location>
</feature>
<dbReference type="Gene3D" id="2.70.20.10">
    <property type="entry name" value="Topoisomerase I, domain 3"/>
    <property type="match status" value="1"/>
</dbReference>
<dbReference type="NCBIfam" id="NF005829">
    <property type="entry name" value="PRK07726.1"/>
    <property type="match status" value="1"/>
</dbReference>
<feature type="compositionally biased region" description="Basic residues" evidence="13">
    <location>
        <begin position="838"/>
        <end position="851"/>
    </location>
</feature>
<dbReference type="InterPro" id="IPR013825">
    <property type="entry name" value="Topo_IA_cen_sub2"/>
</dbReference>
<dbReference type="InterPro" id="IPR023405">
    <property type="entry name" value="Topo_IA_core_domain"/>
</dbReference>
<dbReference type="GO" id="GO:0003677">
    <property type="term" value="F:DNA binding"/>
    <property type="evidence" value="ECO:0007669"/>
    <property type="project" value="UniProtKB-KW"/>
</dbReference>
<keyword evidence="6" id="KW-0799">Topoisomerase</keyword>
<dbReference type="InterPro" id="IPR005738">
    <property type="entry name" value="TopoIII"/>
</dbReference>
<keyword evidence="4" id="KW-0479">Metal-binding</keyword>
<dbReference type="NCBIfam" id="NF011313">
    <property type="entry name" value="PRK14724.1"/>
    <property type="match status" value="1"/>
</dbReference>
<dbReference type="CDD" id="cd03362">
    <property type="entry name" value="TOPRIM_TopoIA_TopoIII"/>
    <property type="match status" value="1"/>
</dbReference>
<keyword evidence="17" id="KW-1185">Reference proteome</keyword>
<dbReference type="InterPro" id="IPR034144">
    <property type="entry name" value="TOPRIM_TopoIII"/>
</dbReference>
<organism evidence="16 17">
    <name type="scientific">Hydromonas duriensis</name>
    <dbReference type="NCBI Taxonomy" id="1527608"/>
    <lineage>
        <taxon>Bacteria</taxon>
        <taxon>Pseudomonadati</taxon>
        <taxon>Pseudomonadota</taxon>
        <taxon>Betaproteobacteria</taxon>
        <taxon>Burkholderiales</taxon>
        <taxon>Burkholderiaceae</taxon>
        <taxon>Hydromonas</taxon>
    </lineage>
</organism>
<protein>
    <recommendedName>
        <fullName evidence="3">DNA topoisomerase</fullName>
        <ecNumber evidence="3">5.6.2.1</ecNumber>
    </recommendedName>
    <alternativeName>
        <fullName evidence="12">Omega-protein</fullName>
    </alternativeName>
    <alternativeName>
        <fullName evidence="11">Relaxing enzyme</fullName>
    </alternativeName>
    <alternativeName>
        <fullName evidence="9">Swivelase</fullName>
    </alternativeName>
    <alternativeName>
        <fullName evidence="10">Untwisting enzyme</fullName>
    </alternativeName>
</protein>
<evidence type="ECO:0000256" key="9">
    <source>
        <dbReference type="ARBA" id="ARBA00030003"/>
    </source>
</evidence>
<dbReference type="GO" id="GO:0003917">
    <property type="term" value="F:DNA topoisomerase type I (single strand cut, ATP-independent) activity"/>
    <property type="evidence" value="ECO:0007669"/>
    <property type="project" value="UniProtKB-EC"/>
</dbReference>
<dbReference type="CDD" id="cd00186">
    <property type="entry name" value="TOP1Ac"/>
    <property type="match status" value="1"/>
</dbReference>
<evidence type="ECO:0000313" key="17">
    <source>
        <dbReference type="Proteomes" id="UP000294480"/>
    </source>
</evidence>
<dbReference type="GO" id="GO:0006281">
    <property type="term" value="P:DNA repair"/>
    <property type="evidence" value="ECO:0007669"/>
    <property type="project" value="TreeGrafter"/>
</dbReference>
<dbReference type="SMART" id="SM00437">
    <property type="entry name" value="TOP1Ac"/>
    <property type="match status" value="1"/>
</dbReference>
<keyword evidence="5" id="KW-0460">Magnesium</keyword>
<dbReference type="GO" id="GO:0006310">
    <property type="term" value="P:DNA recombination"/>
    <property type="evidence" value="ECO:0007669"/>
    <property type="project" value="TreeGrafter"/>
</dbReference>
<reference evidence="16 17" key="1">
    <citation type="submission" date="2019-03" db="EMBL/GenBank/DDBJ databases">
        <title>Genomic Encyclopedia of Type Strains, Phase IV (KMG-IV): sequencing the most valuable type-strain genomes for metagenomic binning, comparative biology and taxonomic classification.</title>
        <authorList>
            <person name="Goeker M."/>
        </authorList>
    </citation>
    <scope>NUCLEOTIDE SEQUENCE [LARGE SCALE GENOMIC DNA]</scope>
    <source>
        <strain evidence="16 17">DSM 102852</strain>
    </source>
</reference>
<dbReference type="PANTHER" id="PTHR11390">
    <property type="entry name" value="PROKARYOTIC DNA TOPOISOMERASE"/>
    <property type="match status" value="1"/>
</dbReference>
<dbReference type="NCBIfam" id="TIGR01056">
    <property type="entry name" value="topB"/>
    <property type="match status" value="1"/>
</dbReference>
<dbReference type="InterPro" id="IPR025589">
    <property type="entry name" value="Toprim_C_rpt"/>
</dbReference>
<dbReference type="Pfam" id="PF01131">
    <property type="entry name" value="Topoisom_bac"/>
    <property type="match status" value="1"/>
</dbReference>
<evidence type="ECO:0000256" key="3">
    <source>
        <dbReference type="ARBA" id="ARBA00012891"/>
    </source>
</evidence>
<evidence type="ECO:0000256" key="11">
    <source>
        <dbReference type="ARBA" id="ARBA00032235"/>
    </source>
</evidence>
<dbReference type="SUPFAM" id="SSF56712">
    <property type="entry name" value="Prokaryotic type I DNA topoisomerase"/>
    <property type="match status" value="1"/>
</dbReference>
<dbReference type="Pfam" id="PF01751">
    <property type="entry name" value="Toprim"/>
    <property type="match status" value="1"/>
</dbReference>
<dbReference type="EMBL" id="SNZE01000003">
    <property type="protein sequence ID" value="TDR32543.1"/>
    <property type="molecule type" value="Genomic_DNA"/>
</dbReference>
<comment type="similarity">
    <text evidence="2">Belongs to the type IA topoisomerase family.</text>
</comment>
<accession>A0A4V3DK51</accession>
<dbReference type="PROSITE" id="PS00396">
    <property type="entry name" value="TOPO_IA_1"/>
    <property type="match status" value="1"/>
</dbReference>
<proteinExistence type="inferred from homology"/>
<evidence type="ECO:0000256" key="8">
    <source>
        <dbReference type="ARBA" id="ARBA00023235"/>
    </source>
</evidence>
<evidence type="ECO:0000256" key="7">
    <source>
        <dbReference type="ARBA" id="ARBA00023125"/>
    </source>
</evidence>
<dbReference type="Pfam" id="PF13342">
    <property type="entry name" value="Toprim_Crpt"/>
    <property type="match status" value="2"/>
</dbReference>
<dbReference type="PRINTS" id="PR00417">
    <property type="entry name" value="PRTPISMRASEI"/>
</dbReference>
<dbReference type="InterPro" id="IPR003602">
    <property type="entry name" value="Topo_IA_DNA-bd_dom"/>
</dbReference>
<dbReference type="InterPro" id="IPR000380">
    <property type="entry name" value="Topo_IA"/>
</dbReference>
<dbReference type="GO" id="GO:0006265">
    <property type="term" value="P:DNA topological change"/>
    <property type="evidence" value="ECO:0007669"/>
    <property type="project" value="InterPro"/>
</dbReference>
<dbReference type="EC" id="5.6.2.1" evidence="3"/>
<feature type="region of interest" description="Disordered" evidence="13">
    <location>
        <begin position="823"/>
        <end position="851"/>
    </location>
</feature>
<evidence type="ECO:0000259" key="14">
    <source>
        <dbReference type="PROSITE" id="PS50880"/>
    </source>
</evidence>
<comment type="catalytic activity">
    <reaction evidence="1">
        <text>ATP-independent breakage of single-stranded DNA, followed by passage and rejoining.</text>
        <dbReference type="EC" id="5.6.2.1"/>
    </reaction>
</comment>
<evidence type="ECO:0000259" key="15">
    <source>
        <dbReference type="PROSITE" id="PS52039"/>
    </source>
</evidence>
<evidence type="ECO:0000313" key="16">
    <source>
        <dbReference type="EMBL" id="TDR32543.1"/>
    </source>
</evidence>
<dbReference type="GO" id="GO:0043597">
    <property type="term" value="C:cytoplasmic replication fork"/>
    <property type="evidence" value="ECO:0007669"/>
    <property type="project" value="TreeGrafter"/>
</dbReference>
<feature type="domain" description="Topo IA-type catalytic" evidence="15">
    <location>
        <begin position="153"/>
        <end position="604"/>
    </location>
</feature>
<dbReference type="PANTHER" id="PTHR11390:SF21">
    <property type="entry name" value="DNA TOPOISOMERASE 3-ALPHA"/>
    <property type="match status" value="1"/>
</dbReference>
<evidence type="ECO:0000256" key="10">
    <source>
        <dbReference type="ARBA" id="ARBA00031985"/>
    </source>
</evidence>
<dbReference type="NCBIfam" id="NF006032">
    <property type="entry name" value="PRK08173.1"/>
    <property type="match status" value="1"/>
</dbReference>
<dbReference type="InterPro" id="IPR013824">
    <property type="entry name" value="Topo_IA_cen_sub1"/>
</dbReference>
<dbReference type="Proteomes" id="UP000294480">
    <property type="component" value="Unassembled WGS sequence"/>
</dbReference>
<dbReference type="Gene3D" id="1.10.290.10">
    <property type="entry name" value="Topoisomerase I, domain 4"/>
    <property type="match status" value="1"/>
</dbReference>
<dbReference type="PROSITE" id="PS52039">
    <property type="entry name" value="TOPO_IA_2"/>
    <property type="match status" value="1"/>
</dbReference>
<dbReference type="Gene3D" id="1.10.460.10">
    <property type="entry name" value="Topoisomerase I, domain 2"/>
    <property type="match status" value="1"/>
</dbReference>
<name>A0A4V3DK51_9BURK</name>
<comment type="caution">
    <text evidence="16">The sequence shown here is derived from an EMBL/GenBank/DDBJ whole genome shotgun (WGS) entry which is preliminary data.</text>
</comment>